<dbReference type="Gene3D" id="1.10.10.10">
    <property type="entry name" value="Winged helix-like DNA-binding domain superfamily/Winged helix DNA-binding domain"/>
    <property type="match status" value="1"/>
</dbReference>
<dbReference type="InterPro" id="IPR039422">
    <property type="entry name" value="MarR/SlyA-like"/>
</dbReference>
<name>A0A9X1SFQ6_9BACT</name>
<keyword evidence="2" id="KW-0238">DNA-binding</keyword>
<evidence type="ECO:0000313" key="6">
    <source>
        <dbReference type="Proteomes" id="UP001139103"/>
    </source>
</evidence>
<dbReference type="GO" id="GO:0003677">
    <property type="term" value="F:DNA binding"/>
    <property type="evidence" value="ECO:0007669"/>
    <property type="project" value="UniProtKB-KW"/>
</dbReference>
<evidence type="ECO:0000256" key="2">
    <source>
        <dbReference type="ARBA" id="ARBA00023125"/>
    </source>
</evidence>
<evidence type="ECO:0000256" key="3">
    <source>
        <dbReference type="ARBA" id="ARBA00023163"/>
    </source>
</evidence>
<dbReference type="AlphaFoldDB" id="A0A9X1SFQ6"/>
<dbReference type="PROSITE" id="PS50995">
    <property type="entry name" value="HTH_MARR_2"/>
    <property type="match status" value="1"/>
</dbReference>
<dbReference type="EMBL" id="JAJKFT010000004">
    <property type="protein sequence ID" value="MCC9627776.1"/>
    <property type="molecule type" value="Genomic_DNA"/>
</dbReference>
<proteinExistence type="predicted"/>
<protein>
    <submittedName>
        <fullName evidence="5">MarR family transcriptional regulator</fullName>
    </submittedName>
</protein>
<comment type="caution">
    <text evidence="5">The sequence shown here is derived from an EMBL/GenBank/DDBJ whole genome shotgun (WGS) entry which is preliminary data.</text>
</comment>
<evidence type="ECO:0000256" key="1">
    <source>
        <dbReference type="ARBA" id="ARBA00023015"/>
    </source>
</evidence>
<dbReference type="PANTHER" id="PTHR33164:SF43">
    <property type="entry name" value="HTH-TYPE TRANSCRIPTIONAL REPRESSOR YETL"/>
    <property type="match status" value="1"/>
</dbReference>
<accession>A0A9X1SFQ6</accession>
<organism evidence="5 6">
    <name type="scientific">Blastopirellula sediminis</name>
    <dbReference type="NCBI Taxonomy" id="2894196"/>
    <lineage>
        <taxon>Bacteria</taxon>
        <taxon>Pseudomonadati</taxon>
        <taxon>Planctomycetota</taxon>
        <taxon>Planctomycetia</taxon>
        <taxon>Pirellulales</taxon>
        <taxon>Pirellulaceae</taxon>
        <taxon>Blastopirellula</taxon>
    </lineage>
</organism>
<dbReference type="PROSITE" id="PS01117">
    <property type="entry name" value="HTH_MARR_1"/>
    <property type="match status" value="1"/>
</dbReference>
<dbReference type="InterPro" id="IPR023187">
    <property type="entry name" value="Tscrpt_reg_MarR-type_CS"/>
</dbReference>
<dbReference type="InterPro" id="IPR036388">
    <property type="entry name" value="WH-like_DNA-bd_sf"/>
</dbReference>
<dbReference type="PRINTS" id="PR00598">
    <property type="entry name" value="HTHMARR"/>
</dbReference>
<dbReference type="Proteomes" id="UP001139103">
    <property type="component" value="Unassembled WGS sequence"/>
</dbReference>
<reference evidence="5" key="1">
    <citation type="submission" date="2021-11" db="EMBL/GenBank/DDBJ databases">
        <title>Genome sequence.</title>
        <authorList>
            <person name="Sun Q."/>
        </authorList>
    </citation>
    <scope>NUCLEOTIDE SEQUENCE</scope>
    <source>
        <strain evidence="5">JC732</strain>
    </source>
</reference>
<evidence type="ECO:0000313" key="5">
    <source>
        <dbReference type="EMBL" id="MCC9627776.1"/>
    </source>
</evidence>
<evidence type="ECO:0000259" key="4">
    <source>
        <dbReference type="PROSITE" id="PS50995"/>
    </source>
</evidence>
<sequence>MNSEEVAEKIGRFGKAFSQWLEVEMAAAGTTASRARLLYALKCGGTSKMSDLSNRLQVTPRNITKLVDALESEGLVERNPHPEDRRATLISLTDRGMLTVKETILKNDVVLQLFEELPDADRVELGRILEQLLGGLSRRGFSA</sequence>
<dbReference type="GO" id="GO:0003700">
    <property type="term" value="F:DNA-binding transcription factor activity"/>
    <property type="evidence" value="ECO:0007669"/>
    <property type="project" value="InterPro"/>
</dbReference>
<feature type="domain" description="HTH marR-type" evidence="4">
    <location>
        <begin position="3"/>
        <end position="134"/>
    </location>
</feature>
<keyword evidence="1" id="KW-0805">Transcription regulation</keyword>
<dbReference type="PANTHER" id="PTHR33164">
    <property type="entry name" value="TRANSCRIPTIONAL REGULATOR, MARR FAMILY"/>
    <property type="match status" value="1"/>
</dbReference>
<gene>
    <name evidence="5" type="ORF">LOC68_05165</name>
</gene>
<dbReference type="InterPro" id="IPR000835">
    <property type="entry name" value="HTH_MarR-typ"/>
</dbReference>
<dbReference type="GO" id="GO:0006950">
    <property type="term" value="P:response to stress"/>
    <property type="evidence" value="ECO:0007669"/>
    <property type="project" value="TreeGrafter"/>
</dbReference>
<dbReference type="RefSeq" id="WP_230216444.1">
    <property type="nucleotide sequence ID" value="NZ_JAJKFT010000004.1"/>
</dbReference>
<dbReference type="InterPro" id="IPR036390">
    <property type="entry name" value="WH_DNA-bd_sf"/>
</dbReference>
<dbReference type="SUPFAM" id="SSF46785">
    <property type="entry name" value="Winged helix' DNA-binding domain"/>
    <property type="match status" value="1"/>
</dbReference>
<keyword evidence="6" id="KW-1185">Reference proteome</keyword>
<dbReference type="SMART" id="SM00347">
    <property type="entry name" value="HTH_MARR"/>
    <property type="match status" value="1"/>
</dbReference>
<dbReference type="Pfam" id="PF01047">
    <property type="entry name" value="MarR"/>
    <property type="match status" value="1"/>
</dbReference>
<keyword evidence="3" id="KW-0804">Transcription</keyword>